<reference evidence="1 2" key="1">
    <citation type="submission" date="2019-08" db="EMBL/GenBank/DDBJ databases">
        <title>Identification of Water Treatment Resistant and Multidrug Resistant Urinary Pathogenic Escherichia coli in Wastewater.</title>
        <authorList>
            <person name="Neumann N."/>
        </authorList>
    </citation>
    <scope>NUCLEOTIDE SEQUENCE [LARGE SCALE GENOMIC DNA]</scope>
    <source>
        <strain evidence="1 2">WU2356</strain>
    </source>
</reference>
<gene>
    <name evidence="1" type="ORF">FVB16_27285</name>
</gene>
<evidence type="ECO:0000313" key="2">
    <source>
        <dbReference type="Proteomes" id="UP000392867"/>
    </source>
</evidence>
<evidence type="ECO:0000313" key="1">
    <source>
        <dbReference type="EMBL" id="MPU52476.1"/>
    </source>
</evidence>
<sequence>MLNKDIFTHVPLSSADSTNVARNIGIDKSWVGSPYAPASKETRTQVLVERIESFNSASSLNYNAERDVFTPQLAFEV</sequence>
<accession>A0A5N8HJK0</accession>
<dbReference type="Proteomes" id="UP000392867">
    <property type="component" value="Unassembled WGS sequence"/>
</dbReference>
<name>A0A5N8HJK0_ECOLX</name>
<organism evidence="1 2">
    <name type="scientific">Escherichia coli</name>
    <dbReference type="NCBI Taxonomy" id="562"/>
    <lineage>
        <taxon>Bacteria</taxon>
        <taxon>Pseudomonadati</taxon>
        <taxon>Pseudomonadota</taxon>
        <taxon>Gammaproteobacteria</taxon>
        <taxon>Enterobacterales</taxon>
        <taxon>Enterobacteriaceae</taxon>
        <taxon>Escherichia</taxon>
    </lineage>
</organism>
<dbReference type="AlphaFoldDB" id="A0A5N8HJK0"/>
<dbReference type="EMBL" id="VOTT01001141">
    <property type="protein sequence ID" value="MPU52476.1"/>
    <property type="molecule type" value="Genomic_DNA"/>
</dbReference>
<protein>
    <submittedName>
        <fullName evidence="1">Uncharacterized protein</fullName>
    </submittedName>
</protein>
<comment type="caution">
    <text evidence="1">The sequence shown here is derived from an EMBL/GenBank/DDBJ whole genome shotgun (WGS) entry which is preliminary data.</text>
</comment>
<proteinExistence type="predicted"/>